<evidence type="ECO:0000256" key="1">
    <source>
        <dbReference type="ARBA" id="ARBA00005417"/>
    </source>
</evidence>
<dbReference type="PANTHER" id="PTHR43776:SF8">
    <property type="entry name" value="ABC TRANSPORTER, ATP-BINDING PROTEIN"/>
    <property type="match status" value="1"/>
</dbReference>
<dbReference type="CDD" id="cd03257">
    <property type="entry name" value="ABC_NikE_OppD_transporters"/>
    <property type="match status" value="1"/>
</dbReference>
<dbReference type="InterPro" id="IPR013563">
    <property type="entry name" value="Oligopep_ABC_C"/>
</dbReference>
<dbReference type="OrthoDB" id="9802264at2"/>
<dbReference type="KEGG" id="pswu:SY83_04335"/>
<dbReference type="RefSeq" id="WP_068604581.1">
    <property type="nucleotide sequence ID" value="NZ_CP011388.1"/>
</dbReference>
<dbReference type="InterPro" id="IPR003593">
    <property type="entry name" value="AAA+_ATPase"/>
</dbReference>
<name>A0A172TF15_9BACL</name>
<dbReference type="GO" id="GO:0005524">
    <property type="term" value="F:ATP binding"/>
    <property type="evidence" value="ECO:0007669"/>
    <property type="project" value="UniProtKB-KW"/>
</dbReference>
<protein>
    <submittedName>
        <fullName evidence="6">Peptide ABC transporter ATPase</fullName>
    </submittedName>
</protein>
<evidence type="ECO:0000256" key="2">
    <source>
        <dbReference type="ARBA" id="ARBA00022448"/>
    </source>
</evidence>
<dbReference type="Proteomes" id="UP000076927">
    <property type="component" value="Chromosome"/>
</dbReference>
<reference evidence="6 7" key="1">
    <citation type="submission" date="2015-01" db="EMBL/GenBank/DDBJ databases">
        <title>Paenibacillus swuensis/DY6/whole genome sequencing.</title>
        <authorList>
            <person name="Kim M.K."/>
            <person name="Srinivasan S."/>
            <person name="Lee J.-J."/>
        </authorList>
    </citation>
    <scope>NUCLEOTIDE SEQUENCE [LARGE SCALE GENOMIC DNA]</scope>
    <source>
        <strain evidence="6 7">DY6</strain>
    </source>
</reference>
<keyword evidence="3" id="KW-0547">Nucleotide-binding</keyword>
<dbReference type="FunFam" id="3.40.50.300:FF:000016">
    <property type="entry name" value="Oligopeptide ABC transporter ATP-binding component"/>
    <property type="match status" value="1"/>
</dbReference>
<gene>
    <name evidence="6" type="ORF">SY83_04335</name>
</gene>
<dbReference type="NCBIfam" id="TIGR01727">
    <property type="entry name" value="oligo_HPY"/>
    <property type="match status" value="1"/>
</dbReference>
<evidence type="ECO:0000256" key="3">
    <source>
        <dbReference type="ARBA" id="ARBA00022741"/>
    </source>
</evidence>
<keyword evidence="4" id="KW-0067">ATP-binding</keyword>
<dbReference type="GO" id="GO:0016887">
    <property type="term" value="F:ATP hydrolysis activity"/>
    <property type="evidence" value="ECO:0007669"/>
    <property type="project" value="InterPro"/>
</dbReference>
<accession>A0A172TF15</accession>
<dbReference type="InterPro" id="IPR050319">
    <property type="entry name" value="ABC_transp_ATP-bind"/>
</dbReference>
<dbReference type="STRING" id="1178515.SY83_04335"/>
<organism evidence="6 7">
    <name type="scientific">Paenibacillus swuensis</name>
    <dbReference type="NCBI Taxonomy" id="1178515"/>
    <lineage>
        <taxon>Bacteria</taxon>
        <taxon>Bacillati</taxon>
        <taxon>Bacillota</taxon>
        <taxon>Bacilli</taxon>
        <taxon>Bacillales</taxon>
        <taxon>Paenibacillaceae</taxon>
        <taxon>Paenibacillus</taxon>
    </lineage>
</organism>
<keyword evidence="2" id="KW-0813">Transport</keyword>
<dbReference type="Gene3D" id="3.40.50.300">
    <property type="entry name" value="P-loop containing nucleotide triphosphate hydrolases"/>
    <property type="match status" value="1"/>
</dbReference>
<dbReference type="Pfam" id="PF08352">
    <property type="entry name" value="oligo_HPY"/>
    <property type="match status" value="1"/>
</dbReference>
<dbReference type="SUPFAM" id="SSF52540">
    <property type="entry name" value="P-loop containing nucleoside triphosphate hydrolases"/>
    <property type="match status" value="1"/>
</dbReference>
<dbReference type="PATRIC" id="fig|1178515.4.peg.870"/>
<dbReference type="InterPro" id="IPR003439">
    <property type="entry name" value="ABC_transporter-like_ATP-bd"/>
</dbReference>
<proteinExistence type="inferred from homology"/>
<evidence type="ECO:0000259" key="5">
    <source>
        <dbReference type="PROSITE" id="PS50893"/>
    </source>
</evidence>
<dbReference type="InterPro" id="IPR027417">
    <property type="entry name" value="P-loop_NTPase"/>
</dbReference>
<comment type="similarity">
    <text evidence="1">Belongs to the ABC transporter superfamily.</text>
</comment>
<evidence type="ECO:0000313" key="6">
    <source>
        <dbReference type="EMBL" id="ANE45655.1"/>
    </source>
</evidence>
<evidence type="ECO:0000313" key="7">
    <source>
        <dbReference type="Proteomes" id="UP000076927"/>
    </source>
</evidence>
<dbReference type="PROSITE" id="PS50893">
    <property type="entry name" value="ABC_TRANSPORTER_2"/>
    <property type="match status" value="1"/>
</dbReference>
<dbReference type="InterPro" id="IPR017871">
    <property type="entry name" value="ABC_transporter-like_CS"/>
</dbReference>
<dbReference type="GO" id="GO:0015833">
    <property type="term" value="P:peptide transport"/>
    <property type="evidence" value="ECO:0007669"/>
    <property type="project" value="InterPro"/>
</dbReference>
<dbReference type="PROSITE" id="PS00211">
    <property type="entry name" value="ABC_TRANSPORTER_1"/>
    <property type="match status" value="1"/>
</dbReference>
<dbReference type="Pfam" id="PF00005">
    <property type="entry name" value="ABC_tran"/>
    <property type="match status" value="1"/>
</dbReference>
<dbReference type="EMBL" id="CP011388">
    <property type="protein sequence ID" value="ANE45655.1"/>
    <property type="molecule type" value="Genomic_DNA"/>
</dbReference>
<dbReference type="PANTHER" id="PTHR43776">
    <property type="entry name" value="TRANSPORT ATP-BINDING PROTEIN"/>
    <property type="match status" value="1"/>
</dbReference>
<feature type="domain" description="ABC transporter" evidence="5">
    <location>
        <begin position="17"/>
        <end position="256"/>
    </location>
</feature>
<keyword evidence="7" id="KW-1185">Reference proteome</keyword>
<dbReference type="AlphaFoldDB" id="A0A172TF15"/>
<dbReference type="GO" id="GO:0055085">
    <property type="term" value="P:transmembrane transport"/>
    <property type="evidence" value="ECO:0007669"/>
    <property type="project" value="UniProtKB-ARBA"/>
</dbReference>
<evidence type="ECO:0000256" key="4">
    <source>
        <dbReference type="ARBA" id="ARBA00022840"/>
    </source>
</evidence>
<dbReference type="NCBIfam" id="NF008453">
    <property type="entry name" value="PRK11308.1"/>
    <property type="match status" value="1"/>
</dbReference>
<sequence length="322" mass="36240">MSVNLLEVDSLKTYFPIRTGLLQRETGQVKAVDNVSFQVRKGEVFGIVGESGCGKSTTGRTLLRLIEPTAGRVLFEGEDVTGFSDEKMRRVRRDMQMIFQDPFASLNPRHKVRKILEEPLIVHNMGNSSERRKRVEQVMQTVGLNPSQLDRYPHQFSGGQRQRIAIARALMLNPKLIVADEPVSALDVSIQSQILNLMQDLRDEFELTYVFIAHDLSVVKHFCNRVAVMYLGNIVELADTKSLYSAPKHPYTQALLSAVPDPDPTMRKERIILQGEVPNPADAPQGCVFHTRCPHAMDVCKEKRPVLQQLSEGHGVACHLYP</sequence>
<dbReference type="SMART" id="SM00382">
    <property type="entry name" value="AAA"/>
    <property type="match status" value="1"/>
</dbReference>